<dbReference type="InterPro" id="IPR035892">
    <property type="entry name" value="C2_domain_sf"/>
</dbReference>
<keyword evidence="16" id="KW-1185">Reference proteome</keyword>
<dbReference type="SMART" id="SM00133">
    <property type="entry name" value="S_TK_X"/>
    <property type="match status" value="1"/>
</dbReference>
<dbReference type="InterPro" id="IPR011009">
    <property type="entry name" value="Kinase-like_dom_sf"/>
</dbReference>
<comment type="similarity">
    <text evidence="1">Belongs to the protein kinase superfamily. AGC Ser/Thr protein kinase family. PKC subfamily.</text>
</comment>
<dbReference type="PhylomeDB" id="B4QH71"/>
<feature type="region of interest" description="Disordered" evidence="11">
    <location>
        <begin position="171"/>
        <end position="190"/>
    </location>
</feature>
<evidence type="ECO:0000256" key="3">
    <source>
        <dbReference type="ARBA" id="ARBA00022527"/>
    </source>
</evidence>
<feature type="region of interest" description="Disordered" evidence="11">
    <location>
        <begin position="610"/>
        <end position="631"/>
    </location>
</feature>
<feature type="compositionally biased region" description="Low complexity" evidence="11">
    <location>
        <begin position="990"/>
        <end position="1002"/>
    </location>
</feature>
<feature type="region of interest" description="Disordered" evidence="11">
    <location>
        <begin position="510"/>
        <end position="538"/>
    </location>
</feature>
<feature type="region of interest" description="Disordered" evidence="11">
    <location>
        <begin position="1449"/>
        <end position="1488"/>
    </location>
</feature>
<proteinExistence type="inferred from homology"/>
<feature type="region of interest" description="Disordered" evidence="11">
    <location>
        <begin position="68"/>
        <end position="104"/>
    </location>
</feature>
<evidence type="ECO:0000256" key="2">
    <source>
        <dbReference type="ARBA" id="ARBA00012429"/>
    </source>
</evidence>
<evidence type="ECO:0000256" key="4">
    <source>
        <dbReference type="ARBA" id="ARBA00022553"/>
    </source>
</evidence>
<feature type="region of interest" description="Disordered" evidence="11">
    <location>
        <begin position="213"/>
        <end position="259"/>
    </location>
</feature>
<dbReference type="GO" id="GO:0005524">
    <property type="term" value="F:ATP binding"/>
    <property type="evidence" value="ECO:0007669"/>
    <property type="project" value="UniProtKB-UniRule"/>
</dbReference>
<keyword evidence="6 9" id="KW-0547">Nucleotide-binding</keyword>
<reference evidence="15 16" key="1">
    <citation type="journal article" date="2007" name="Nature">
        <title>Evolution of genes and genomes on the Drosophila phylogeny.</title>
        <authorList>
            <consortium name="Drosophila 12 Genomes Consortium"/>
            <person name="Clark A.G."/>
            <person name="Eisen M.B."/>
            <person name="Smith D.R."/>
            <person name="Bergman C.M."/>
            <person name="Oliver B."/>
            <person name="Markow T.A."/>
            <person name="Kaufman T.C."/>
            <person name="Kellis M."/>
            <person name="Gelbart W."/>
            <person name="Iyer V.N."/>
            <person name="Pollard D.A."/>
            <person name="Sackton T.B."/>
            <person name="Larracuente A.M."/>
            <person name="Singh N.D."/>
            <person name="Abad J.P."/>
            <person name="Abt D.N."/>
            <person name="Adryan B."/>
            <person name="Aguade M."/>
            <person name="Akashi H."/>
            <person name="Anderson W.W."/>
            <person name="Aquadro C.F."/>
            <person name="Ardell D.H."/>
            <person name="Arguello R."/>
            <person name="Artieri C.G."/>
            <person name="Barbash D.A."/>
            <person name="Barker D."/>
            <person name="Barsanti P."/>
            <person name="Batterham P."/>
            <person name="Batzoglou S."/>
            <person name="Begun D."/>
            <person name="Bhutkar A."/>
            <person name="Blanco E."/>
            <person name="Bosak S.A."/>
            <person name="Bradley R.K."/>
            <person name="Brand A.D."/>
            <person name="Brent M.R."/>
            <person name="Brooks A.N."/>
            <person name="Brown R.H."/>
            <person name="Butlin R.K."/>
            <person name="Caggese C."/>
            <person name="Calvi B.R."/>
            <person name="Bernardo de Carvalho A."/>
            <person name="Caspi A."/>
            <person name="Castrezana S."/>
            <person name="Celniker S.E."/>
            <person name="Chang J.L."/>
            <person name="Chapple C."/>
            <person name="Chatterji S."/>
            <person name="Chinwalla A."/>
            <person name="Civetta A."/>
            <person name="Clifton S.W."/>
            <person name="Comeron J.M."/>
            <person name="Costello J.C."/>
            <person name="Coyne J.A."/>
            <person name="Daub J."/>
            <person name="David R.G."/>
            <person name="Delcher A.L."/>
            <person name="Delehaunty K."/>
            <person name="Do C.B."/>
            <person name="Ebling H."/>
            <person name="Edwards K."/>
            <person name="Eickbush T."/>
            <person name="Evans J.D."/>
            <person name="Filipski A."/>
            <person name="Findeiss S."/>
            <person name="Freyhult E."/>
            <person name="Fulton L."/>
            <person name="Fulton R."/>
            <person name="Garcia A.C."/>
            <person name="Gardiner A."/>
            <person name="Garfield D.A."/>
            <person name="Garvin B.E."/>
            <person name="Gibson G."/>
            <person name="Gilbert D."/>
            <person name="Gnerre S."/>
            <person name="Godfrey J."/>
            <person name="Good R."/>
            <person name="Gotea V."/>
            <person name="Gravely B."/>
            <person name="Greenberg A.J."/>
            <person name="Griffiths-Jones S."/>
            <person name="Gross S."/>
            <person name="Guigo R."/>
            <person name="Gustafson E.A."/>
            <person name="Haerty W."/>
            <person name="Hahn M.W."/>
            <person name="Halligan D.L."/>
            <person name="Halpern A.L."/>
            <person name="Halter G.M."/>
            <person name="Han M.V."/>
            <person name="Heger A."/>
            <person name="Hillier L."/>
            <person name="Hinrichs A.S."/>
            <person name="Holmes I."/>
            <person name="Hoskins R.A."/>
            <person name="Hubisz M.J."/>
            <person name="Hultmark D."/>
            <person name="Huntley M.A."/>
            <person name="Jaffe D.B."/>
            <person name="Jagadeeshan S."/>
            <person name="Jeck W.R."/>
            <person name="Johnson J."/>
            <person name="Jones C.D."/>
            <person name="Jordan W.C."/>
            <person name="Karpen G.H."/>
            <person name="Kataoka E."/>
            <person name="Keightley P.D."/>
            <person name="Kheradpour P."/>
            <person name="Kirkness E.F."/>
            <person name="Koerich L.B."/>
            <person name="Kristiansen K."/>
            <person name="Kudrna D."/>
            <person name="Kulathinal R.J."/>
            <person name="Kumar S."/>
            <person name="Kwok R."/>
            <person name="Lander E."/>
            <person name="Langley C.H."/>
            <person name="Lapoint R."/>
            <person name="Lazzaro B.P."/>
            <person name="Lee S.J."/>
            <person name="Levesque L."/>
            <person name="Li R."/>
            <person name="Lin C.F."/>
            <person name="Lin M.F."/>
            <person name="Lindblad-Toh K."/>
            <person name="Llopart A."/>
            <person name="Long M."/>
            <person name="Low L."/>
            <person name="Lozovsky E."/>
            <person name="Lu J."/>
            <person name="Luo M."/>
            <person name="Machado C.A."/>
            <person name="Makalowski W."/>
            <person name="Marzo M."/>
            <person name="Matsuda M."/>
            <person name="Matzkin L."/>
            <person name="McAllister B."/>
            <person name="McBride C.S."/>
            <person name="McKernan B."/>
            <person name="McKernan K."/>
            <person name="Mendez-Lago M."/>
            <person name="Minx P."/>
            <person name="Mollenhauer M.U."/>
            <person name="Montooth K."/>
            <person name="Mount S.M."/>
            <person name="Mu X."/>
            <person name="Myers E."/>
            <person name="Negre B."/>
            <person name="Newfeld S."/>
            <person name="Nielsen R."/>
            <person name="Noor M.A."/>
            <person name="O'Grady P."/>
            <person name="Pachter L."/>
            <person name="Papaceit M."/>
            <person name="Parisi M.J."/>
            <person name="Parisi M."/>
            <person name="Parts L."/>
            <person name="Pedersen J.S."/>
            <person name="Pesole G."/>
            <person name="Phillippy A.M."/>
            <person name="Ponting C.P."/>
            <person name="Pop M."/>
            <person name="Porcelli D."/>
            <person name="Powell J.R."/>
            <person name="Prohaska S."/>
            <person name="Pruitt K."/>
            <person name="Puig M."/>
            <person name="Quesneville H."/>
            <person name="Ram K.R."/>
            <person name="Rand D."/>
            <person name="Rasmussen M.D."/>
            <person name="Reed L.K."/>
            <person name="Reenan R."/>
            <person name="Reily A."/>
            <person name="Remington K.A."/>
            <person name="Rieger T.T."/>
            <person name="Ritchie M.G."/>
            <person name="Robin C."/>
            <person name="Rogers Y.H."/>
            <person name="Rohde C."/>
            <person name="Rozas J."/>
            <person name="Rubenfield M.J."/>
            <person name="Ruiz A."/>
            <person name="Russo S."/>
            <person name="Salzberg S.L."/>
            <person name="Sanchez-Gracia A."/>
            <person name="Saranga D.J."/>
            <person name="Sato H."/>
            <person name="Schaeffer S.W."/>
            <person name="Schatz M.C."/>
            <person name="Schlenke T."/>
            <person name="Schwartz R."/>
            <person name="Segarra C."/>
            <person name="Singh R.S."/>
            <person name="Sirot L."/>
            <person name="Sirota M."/>
            <person name="Sisneros N.B."/>
            <person name="Smith C.D."/>
            <person name="Smith T.F."/>
            <person name="Spieth J."/>
            <person name="Stage D.E."/>
            <person name="Stark A."/>
            <person name="Stephan W."/>
            <person name="Strausberg R.L."/>
            <person name="Strempel S."/>
            <person name="Sturgill D."/>
            <person name="Sutton G."/>
            <person name="Sutton G.G."/>
            <person name="Tao W."/>
            <person name="Teichmann S."/>
            <person name="Tobari Y.N."/>
            <person name="Tomimura Y."/>
            <person name="Tsolas J.M."/>
            <person name="Valente V.L."/>
            <person name="Venter E."/>
            <person name="Venter J.C."/>
            <person name="Vicario S."/>
            <person name="Vieira F.G."/>
            <person name="Vilella A.J."/>
            <person name="Villasante A."/>
            <person name="Walenz B."/>
            <person name="Wang J."/>
            <person name="Wasserman M."/>
            <person name="Watts T."/>
            <person name="Wilson D."/>
            <person name="Wilson R.K."/>
            <person name="Wing R.A."/>
            <person name="Wolfner M.F."/>
            <person name="Wong A."/>
            <person name="Wong G.K."/>
            <person name="Wu C.I."/>
            <person name="Wu G."/>
            <person name="Yamamoto D."/>
            <person name="Yang H.P."/>
            <person name="Yang S.P."/>
            <person name="Yorke J.A."/>
            <person name="Yoshida K."/>
            <person name="Zdobnov E."/>
            <person name="Zhang P."/>
            <person name="Zhang Y."/>
            <person name="Zimin A.V."/>
            <person name="Baldwin J."/>
            <person name="Abdouelleil A."/>
            <person name="Abdulkadir J."/>
            <person name="Abebe A."/>
            <person name="Abera B."/>
            <person name="Abreu J."/>
            <person name="Acer S.C."/>
            <person name="Aftuck L."/>
            <person name="Alexander A."/>
            <person name="An P."/>
            <person name="Anderson E."/>
            <person name="Anderson S."/>
            <person name="Arachi H."/>
            <person name="Azer M."/>
            <person name="Bachantsang P."/>
            <person name="Barry A."/>
            <person name="Bayul T."/>
            <person name="Berlin A."/>
            <person name="Bessette D."/>
            <person name="Bloom T."/>
            <person name="Blye J."/>
            <person name="Boguslavskiy L."/>
            <person name="Bonnet C."/>
            <person name="Boukhgalter B."/>
            <person name="Bourzgui I."/>
            <person name="Brown A."/>
            <person name="Cahill P."/>
            <person name="Channer S."/>
            <person name="Cheshatsang Y."/>
            <person name="Chuda L."/>
            <person name="Citroen M."/>
            <person name="Collymore A."/>
            <person name="Cooke P."/>
            <person name="Costello M."/>
            <person name="D'Aco K."/>
            <person name="Daza R."/>
            <person name="De Haan G."/>
            <person name="DeGray S."/>
            <person name="DeMaso C."/>
            <person name="Dhargay N."/>
            <person name="Dooley K."/>
            <person name="Dooley E."/>
            <person name="Doricent M."/>
            <person name="Dorje P."/>
            <person name="Dorjee K."/>
            <person name="Dupes A."/>
            <person name="Elong R."/>
            <person name="Falk J."/>
            <person name="Farina A."/>
            <person name="Faro S."/>
            <person name="Ferguson D."/>
            <person name="Fisher S."/>
            <person name="Foley C.D."/>
            <person name="Franke A."/>
            <person name="Friedrich D."/>
            <person name="Gadbois L."/>
            <person name="Gearin G."/>
            <person name="Gearin C.R."/>
            <person name="Giannoukos G."/>
            <person name="Goode T."/>
            <person name="Graham J."/>
            <person name="Grandbois E."/>
            <person name="Grewal S."/>
            <person name="Gyaltsen K."/>
            <person name="Hafez N."/>
            <person name="Hagos B."/>
            <person name="Hall J."/>
            <person name="Henson C."/>
            <person name="Hollinger A."/>
            <person name="Honan T."/>
            <person name="Huard M.D."/>
            <person name="Hughes L."/>
            <person name="Hurhula B."/>
            <person name="Husby M.E."/>
            <person name="Kamat A."/>
            <person name="Kanga B."/>
            <person name="Kashin S."/>
            <person name="Khazanovich D."/>
            <person name="Kisner P."/>
            <person name="Lance K."/>
            <person name="Lara M."/>
            <person name="Lee W."/>
            <person name="Lennon N."/>
            <person name="Letendre F."/>
            <person name="LeVine R."/>
            <person name="Lipovsky A."/>
            <person name="Liu X."/>
            <person name="Liu J."/>
            <person name="Liu S."/>
            <person name="Lokyitsang T."/>
            <person name="Lokyitsang Y."/>
            <person name="Lubonja R."/>
            <person name="Lui A."/>
            <person name="MacDonald P."/>
            <person name="Magnisalis V."/>
            <person name="Maru K."/>
            <person name="Matthews C."/>
            <person name="McCusker W."/>
            <person name="McDonough S."/>
            <person name="Mehta T."/>
            <person name="Meldrim J."/>
            <person name="Meneus L."/>
            <person name="Mihai O."/>
            <person name="Mihalev A."/>
            <person name="Mihova T."/>
            <person name="Mittelman R."/>
            <person name="Mlenga V."/>
            <person name="Montmayeur A."/>
            <person name="Mulrain L."/>
            <person name="Navidi A."/>
            <person name="Naylor J."/>
            <person name="Negash T."/>
            <person name="Nguyen T."/>
            <person name="Nguyen N."/>
            <person name="Nicol R."/>
            <person name="Norbu C."/>
            <person name="Norbu N."/>
            <person name="Novod N."/>
            <person name="O'Neill B."/>
            <person name="Osman S."/>
            <person name="Markiewicz E."/>
            <person name="Oyono O.L."/>
            <person name="Patti C."/>
            <person name="Phunkhang P."/>
            <person name="Pierre F."/>
            <person name="Priest M."/>
            <person name="Raghuraman S."/>
            <person name="Rege F."/>
            <person name="Reyes R."/>
            <person name="Rise C."/>
            <person name="Rogov P."/>
            <person name="Ross K."/>
            <person name="Ryan E."/>
            <person name="Settipalli S."/>
            <person name="Shea T."/>
            <person name="Sherpa N."/>
            <person name="Shi L."/>
            <person name="Shih D."/>
            <person name="Sparrow T."/>
            <person name="Spaulding J."/>
            <person name="Stalker J."/>
            <person name="Stange-Thomann N."/>
            <person name="Stavropoulos S."/>
            <person name="Stone C."/>
            <person name="Strader C."/>
            <person name="Tesfaye S."/>
            <person name="Thomson T."/>
            <person name="Thoulutsang Y."/>
            <person name="Thoulutsang D."/>
            <person name="Topham K."/>
            <person name="Topping I."/>
            <person name="Tsamla T."/>
            <person name="Vassiliev H."/>
            <person name="Vo A."/>
            <person name="Wangchuk T."/>
            <person name="Wangdi T."/>
            <person name="Weiand M."/>
            <person name="Wilkinson J."/>
            <person name="Wilson A."/>
            <person name="Yadav S."/>
            <person name="Young G."/>
            <person name="Yu Q."/>
            <person name="Zembek L."/>
            <person name="Zhong D."/>
            <person name="Zimmer A."/>
            <person name="Zwirko Z."/>
            <person name="Jaffe D.B."/>
            <person name="Alvarez P."/>
            <person name="Brockman W."/>
            <person name="Butler J."/>
            <person name="Chin C."/>
            <person name="Gnerre S."/>
            <person name="Grabherr M."/>
            <person name="Kleber M."/>
            <person name="Mauceli E."/>
            <person name="MacCallum I."/>
        </authorList>
    </citation>
    <scope>NUCLEOTIDE SEQUENCE [LARGE SCALE GENOMIC DNA]</scope>
    <source>
        <strain evidence="16">white501</strain>
    </source>
</reference>
<dbReference type="STRING" id="7240.B4QH71"/>
<dbReference type="InterPro" id="IPR017441">
    <property type="entry name" value="Protein_kinase_ATP_BS"/>
</dbReference>
<keyword evidence="4" id="KW-0597">Phosphoprotein</keyword>
<keyword evidence="10" id="KW-0175">Coiled coil</keyword>
<evidence type="ECO:0000259" key="14">
    <source>
        <dbReference type="PROSITE" id="PS51285"/>
    </source>
</evidence>
<dbReference type="SUPFAM" id="SSF56112">
    <property type="entry name" value="Protein kinase-like (PK-like)"/>
    <property type="match status" value="1"/>
</dbReference>
<protein>
    <recommendedName>
        <fullName evidence="2">protein kinase C</fullName>
        <ecNumber evidence="2">2.7.11.13</ecNumber>
    </recommendedName>
</protein>
<dbReference type="Gene3D" id="3.30.200.20">
    <property type="entry name" value="Phosphorylase Kinase, domain 1"/>
    <property type="match status" value="1"/>
</dbReference>
<keyword evidence="5" id="KW-0808">Transferase</keyword>
<feature type="region of interest" description="Disordered" evidence="11">
    <location>
        <begin position="809"/>
        <end position="829"/>
    </location>
</feature>
<dbReference type="EMBL" id="CM000362">
    <property type="protein sequence ID" value="EDX06325.1"/>
    <property type="molecule type" value="Genomic_DNA"/>
</dbReference>
<evidence type="ECO:0000256" key="6">
    <source>
        <dbReference type="ARBA" id="ARBA00022741"/>
    </source>
</evidence>
<evidence type="ECO:0000256" key="8">
    <source>
        <dbReference type="ARBA" id="ARBA00022840"/>
    </source>
</evidence>
<feature type="region of interest" description="Disordered" evidence="11">
    <location>
        <begin position="272"/>
        <end position="315"/>
    </location>
</feature>
<evidence type="ECO:0000259" key="12">
    <source>
        <dbReference type="PROSITE" id="PS50004"/>
    </source>
</evidence>
<gene>
    <name evidence="15" type="primary">Dsim\GD10089</name>
    <name evidence="15" type="ORF">Dsim_GD10089</name>
</gene>
<feature type="compositionally biased region" description="Polar residues" evidence="11">
    <location>
        <begin position="510"/>
        <end position="523"/>
    </location>
</feature>
<feature type="region of interest" description="Disordered" evidence="11">
    <location>
        <begin position="398"/>
        <end position="419"/>
    </location>
</feature>
<feature type="region of interest" description="Disordered" evidence="11">
    <location>
        <begin position="986"/>
        <end position="1130"/>
    </location>
</feature>
<feature type="compositionally biased region" description="Low complexity" evidence="11">
    <location>
        <begin position="615"/>
        <end position="629"/>
    </location>
</feature>
<feature type="domain" description="C2" evidence="12">
    <location>
        <begin position="773"/>
        <end position="929"/>
    </location>
</feature>
<evidence type="ECO:0000256" key="5">
    <source>
        <dbReference type="ARBA" id="ARBA00022679"/>
    </source>
</evidence>
<evidence type="ECO:0000256" key="7">
    <source>
        <dbReference type="ARBA" id="ARBA00022777"/>
    </source>
</evidence>
<dbReference type="OMA" id="KPGHHAH"/>
<sequence length="1888" mass="207848">MSTPTPTPGAVQGQEVPLPHELTAEWTVRAHLTFARAGETVQKEFSAPETVHPMRVVYKWCTPCEDPETEQDTAATAGTSFRSTNSSATTNADSAFGSPHASRALNKPPVSTDCAAPLGATAQVCGTRCRSTCNIMVSAVADFLPQEAGTGSVNEPFVYHSKVRAQQLKDAFSQTSDTEEQPAKRRPAYEQRRATTEALMNFASKRQAEEANTYVPTYSPTPTTPSSTFKSASMSRIPPLAGNISQGTAPKIPNLGEKKPRTVHIDVYCTGSEGDEEEEADDERQADEEPSSSSDSELAGSKRYELDSNSTPQTVLDNEQMLLRHQRISGGAMPRRLAQNQGKNKVGNQQQGNLNLGHAITKCSTAEEVCESKQLLFRKHIGDQRAAKLANLRQKYMRQPSDETISSTYPNSSRSTMPRDATCSSISSAVGGTDCVDSSWKDTDDIDTPLASFGLTKSDSFDYENSLDRLRISQMERLWSRQHSLDQGHAQTHLGAPTPHALQTITEVQSQRSSFQRSDTIPSESDGFSDANGFNTYPGRQSQLQQISHFPRNRPGFLQFFGPSGGPDVVAQPTPPATAPVQPAASATTDPFRLLHPSFRWKSEARDNLSVQVASGSPSSERSSPQLLSTATTVVRCGSEAPPSTTSASTFGTAVTPSPIAVRRFEISRDSPSLASEASTSVSGYTHEHLEKARRFGNVVAMRKPGHHAHGRLSESSRKLDLLRYSLDLRRQELPADSPAAQLLKTELQIVQLSTSPAPVTYTSLQSGQAGILGGKPYQSVSSLGRCASVTGKLEVRLLGCQDLLEDVPGRSRRDKDNNSSPGDLRSFVKGVTSRSSSKSYSVKDETSIEIMAVIKLDNITVGQTSWKQCSQQAWDQRFSIDLDRSRELEIGVYWRDWRSLCAVKVLRLEEFIDDVRHGMALQLEPQGLLFAEVKFLNPMISQKPKLRRQRMIFNRQQAKNISRAKQMNINVATWGRLLKRNAPNHVHMGSVGSGSSLTGSSPMVVGGSRDSESPISRTPSSDALVEPEPYTPGEQAQNLEFDPDAGINEHVETPGEYPDPAASGLSGMRPLSMHMQGISVLPPESPPVATGVAGRPNTLSLQMPGASKGQVIQGGRTAAPTTAPPPPPVLKSTSTTPILDQELQDALHEFDFLSDLDSRPTTLRRLLKEQKMALDAGALENLLLQQQQTEQQALQQRQRQEQLRLQQFQEAQRQAILDLCVKQREPAEQTSPTLANQTPSFPPLASNQIMPSLNARPSQSQSPNHNEFQLQPQPPHPAQKPTNPEPPSAVEQQLHRPVLILPPVVLLGGREEDRSVPPSPLVEYPEDDDEYLYRGSNENLGTRLHSSHSSSAGDRFCVEARISLVHITLEPINASRTTSCLIEEVAEPDSQPEIKPVAEAQSAKVSEACVESILLETVEKLETADQVQQVIPQLGKLYVGSSQQQYAQQSSPIIQEPPTPTIYGNSAAAGAPQFPQPAQRQEKQPPQQQPIYANQYELNVAKAAAAASVYSPSSSTTSNSNQQQRRNVARGLQYRESGGLETGRAGKQPPNAGMLSMDNFRLLSVLGRGHFGKVILSQLRSNNQYYAIKALKKGDIIARDEVESLLSEKRIFEVANAMRHPFLVNLYSCFQTEQHVCFVMEYAAGGDLMMHIHTDVFLEPRAVFYAACVVLGLQYLHENKIIYRDLKLDNLLLDTEGYVKIADFGLCKEGMGFGDRTGTFCGTPEFLAPEVLTETSYTRAVDWWGLGVLIFEMLVGESPFPGDDEEEVFDSIVNDEVRYPRFLSLEAIAVMRRLLRKNPERRLGSSERDAEDVKKQAFFRSIVWDDLLLRKVKPPFVPTINHLEDVSNFDEEFTSEKAQLTPPKEPRHLTEEEQVLFQDFSYTAEWC</sequence>
<keyword evidence="7" id="KW-0418">Kinase</keyword>
<dbReference type="InterPro" id="IPR008271">
    <property type="entry name" value="Ser/Thr_kinase_AS"/>
</dbReference>
<dbReference type="Pfam" id="PF00069">
    <property type="entry name" value="Pkinase"/>
    <property type="match status" value="1"/>
</dbReference>
<dbReference type="PROSITE" id="PS00107">
    <property type="entry name" value="PROTEIN_KINASE_ATP"/>
    <property type="match status" value="1"/>
</dbReference>
<dbReference type="Proteomes" id="UP000000304">
    <property type="component" value="Chromosome 2R"/>
</dbReference>
<feature type="compositionally biased region" description="Pro residues" evidence="11">
    <location>
        <begin position="1273"/>
        <end position="1288"/>
    </location>
</feature>
<feature type="compositionally biased region" description="Polar residues" evidence="11">
    <location>
        <begin position="402"/>
        <end position="419"/>
    </location>
</feature>
<feature type="compositionally biased region" description="Basic and acidic residues" evidence="11">
    <location>
        <begin position="181"/>
        <end position="190"/>
    </location>
</feature>
<evidence type="ECO:0000256" key="10">
    <source>
        <dbReference type="SAM" id="Coils"/>
    </source>
</evidence>
<dbReference type="CDD" id="cd05589">
    <property type="entry name" value="STKc_PKN"/>
    <property type="match status" value="1"/>
</dbReference>
<dbReference type="InterPro" id="IPR000719">
    <property type="entry name" value="Prot_kinase_dom"/>
</dbReference>
<feature type="coiled-coil region" evidence="10">
    <location>
        <begin position="1180"/>
        <end position="1212"/>
    </location>
</feature>
<feature type="compositionally biased region" description="Low complexity" evidence="11">
    <location>
        <begin position="1468"/>
        <end position="1488"/>
    </location>
</feature>
<dbReference type="SMART" id="SM00220">
    <property type="entry name" value="S_TKc"/>
    <property type="match status" value="1"/>
</dbReference>
<dbReference type="FunFam" id="3.30.200.20:FF:000058">
    <property type="entry name" value="Putative serine/threonine-protein kinase N2"/>
    <property type="match status" value="1"/>
</dbReference>
<dbReference type="PROSITE" id="PS51285">
    <property type="entry name" value="AGC_KINASE_CTER"/>
    <property type="match status" value="1"/>
</dbReference>
<feature type="compositionally biased region" description="Low complexity" evidence="11">
    <location>
        <begin position="79"/>
        <end position="96"/>
    </location>
</feature>
<dbReference type="SMART" id="SM00239">
    <property type="entry name" value="C2"/>
    <property type="match status" value="1"/>
</dbReference>
<name>B4QH71_DROSI</name>
<feature type="binding site" evidence="9">
    <location>
        <position position="1590"/>
    </location>
    <ligand>
        <name>ATP</name>
        <dbReference type="ChEBI" id="CHEBI:30616"/>
    </ligand>
</feature>
<feature type="region of interest" description="Disordered" evidence="11">
    <location>
        <begin position="1228"/>
        <end position="1293"/>
    </location>
</feature>
<feature type="compositionally biased region" description="Basic and acidic residues" evidence="11">
    <location>
        <begin position="809"/>
        <end position="818"/>
    </location>
</feature>
<dbReference type="Pfam" id="PF00433">
    <property type="entry name" value="Pkinase_C"/>
    <property type="match status" value="1"/>
</dbReference>
<organism evidence="15 16">
    <name type="scientific">Drosophila simulans</name>
    <name type="common">Fruit fly</name>
    <dbReference type="NCBI Taxonomy" id="7240"/>
    <lineage>
        <taxon>Eukaryota</taxon>
        <taxon>Metazoa</taxon>
        <taxon>Ecdysozoa</taxon>
        <taxon>Arthropoda</taxon>
        <taxon>Hexapoda</taxon>
        <taxon>Insecta</taxon>
        <taxon>Pterygota</taxon>
        <taxon>Neoptera</taxon>
        <taxon>Endopterygota</taxon>
        <taxon>Diptera</taxon>
        <taxon>Brachycera</taxon>
        <taxon>Muscomorpha</taxon>
        <taxon>Ephydroidea</taxon>
        <taxon>Drosophilidae</taxon>
        <taxon>Drosophila</taxon>
        <taxon>Sophophora</taxon>
    </lineage>
</organism>
<keyword evidence="8 9" id="KW-0067">ATP-binding</keyword>
<keyword evidence="3" id="KW-0723">Serine/threonine-protein kinase</keyword>
<dbReference type="EC" id="2.7.11.13" evidence="2"/>
<dbReference type="SUPFAM" id="SSF49562">
    <property type="entry name" value="C2 domain (Calcium/lipid-binding domain, CaLB)"/>
    <property type="match status" value="1"/>
</dbReference>
<dbReference type="FunFam" id="1.10.510.10:FF:000038">
    <property type="entry name" value="serine/threonine-protein kinase N2 isoform X1"/>
    <property type="match status" value="1"/>
</dbReference>
<dbReference type="PROSITE" id="PS50004">
    <property type="entry name" value="C2"/>
    <property type="match status" value="1"/>
</dbReference>
<dbReference type="PANTHER" id="PTHR24351">
    <property type="entry name" value="RIBOSOMAL PROTEIN S6 KINASE"/>
    <property type="match status" value="1"/>
</dbReference>
<evidence type="ECO:0000256" key="9">
    <source>
        <dbReference type="PROSITE-ProRule" id="PRU10141"/>
    </source>
</evidence>
<dbReference type="OrthoDB" id="63267at2759"/>
<dbReference type="InterPro" id="IPR017892">
    <property type="entry name" value="Pkinase_C"/>
</dbReference>
<feature type="compositionally biased region" description="Acidic residues" evidence="11">
    <location>
        <begin position="273"/>
        <end position="290"/>
    </location>
</feature>
<evidence type="ECO:0000259" key="13">
    <source>
        <dbReference type="PROSITE" id="PS50011"/>
    </source>
</evidence>
<dbReference type="HOGENOM" id="CLU_236081_0_0_1"/>
<evidence type="ECO:0000256" key="1">
    <source>
        <dbReference type="ARBA" id="ARBA00005490"/>
    </source>
</evidence>
<dbReference type="PROSITE" id="PS00108">
    <property type="entry name" value="PROTEIN_KINASE_ST"/>
    <property type="match status" value="1"/>
</dbReference>
<evidence type="ECO:0000313" key="15">
    <source>
        <dbReference type="EMBL" id="EDX06325.1"/>
    </source>
</evidence>
<accession>B4QH71</accession>
<feature type="domain" description="AGC-kinase C-terminal" evidence="14">
    <location>
        <begin position="1821"/>
        <end position="1888"/>
    </location>
</feature>
<dbReference type="GO" id="GO:0004697">
    <property type="term" value="F:diacylglycerol-dependent serine/threonine kinase activity"/>
    <property type="evidence" value="ECO:0007669"/>
    <property type="project" value="UniProtKB-EC"/>
</dbReference>
<evidence type="ECO:0000313" key="16">
    <source>
        <dbReference type="Proteomes" id="UP000000304"/>
    </source>
</evidence>
<dbReference type="PROSITE" id="PS50011">
    <property type="entry name" value="PROTEIN_KINASE_DOM"/>
    <property type="match status" value="1"/>
</dbReference>
<feature type="compositionally biased region" description="Low complexity" evidence="11">
    <location>
        <begin position="213"/>
        <end position="228"/>
    </location>
</feature>
<evidence type="ECO:0000256" key="11">
    <source>
        <dbReference type="SAM" id="MobiDB-lite"/>
    </source>
</evidence>
<feature type="domain" description="Protein kinase" evidence="13">
    <location>
        <begin position="1561"/>
        <end position="1820"/>
    </location>
</feature>
<dbReference type="Gene3D" id="1.10.510.10">
    <property type="entry name" value="Transferase(Phosphotransferase) domain 1"/>
    <property type="match status" value="1"/>
</dbReference>
<feature type="compositionally biased region" description="Polar residues" evidence="11">
    <location>
        <begin position="1229"/>
        <end position="1272"/>
    </location>
</feature>
<dbReference type="InterPro" id="IPR000008">
    <property type="entry name" value="C2_dom"/>
</dbReference>
<dbReference type="InterPro" id="IPR000961">
    <property type="entry name" value="AGC-kinase_C"/>
</dbReference>
<feature type="region of interest" description="Disordered" evidence="11">
    <location>
        <begin position="564"/>
        <end position="587"/>
    </location>
</feature>